<dbReference type="FunFam" id="3.20.20.100:FF:000002">
    <property type="entry name" value="2,5-diketo-D-gluconic acid reductase A"/>
    <property type="match status" value="1"/>
</dbReference>
<dbReference type="GO" id="GO:0016616">
    <property type="term" value="F:oxidoreductase activity, acting on the CH-OH group of donors, NAD or NADP as acceptor"/>
    <property type="evidence" value="ECO:0007669"/>
    <property type="project" value="UniProtKB-ARBA"/>
</dbReference>
<dbReference type="PRINTS" id="PR00069">
    <property type="entry name" value="ALDKETRDTASE"/>
</dbReference>
<dbReference type="InterPro" id="IPR020471">
    <property type="entry name" value="AKR"/>
</dbReference>
<dbReference type="AlphaFoldDB" id="A0A9P9IX45"/>
<evidence type="ECO:0000313" key="7">
    <source>
        <dbReference type="Proteomes" id="UP000717696"/>
    </source>
</evidence>
<gene>
    <name evidence="6" type="ORF">B0J13DRAFT_82531</name>
</gene>
<accession>A0A9P9IX45</accession>
<evidence type="ECO:0000256" key="1">
    <source>
        <dbReference type="ARBA" id="ARBA00023002"/>
    </source>
</evidence>
<feature type="domain" description="NADP-dependent oxidoreductase" evidence="5">
    <location>
        <begin position="15"/>
        <end position="273"/>
    </location>
</feature>
<evidence type="ECO:0000256" key="3">
    <source>
        <dbReference type="PIRSR" id="PIRSR000097-2"/>
    </source>
</evidence>
<evidence type="ECO:0000259" key="5">
    <source>
        <dbReference type="Pfam" id="PF00248"/>
    </source>
</evidence>
<sequence length="291" mass="32424">MTSFSLNTGQHIPAVGLGTWRSGPNQVAEAVEFALRNGCRHIDAALRYGNESEVGRGIKASGVPRDQIFLTTKLWNTYHNRVKEGIEESLANLGTDYLDLYLIHWPVSLPADASNTVEDKVLSGWDFINTWAEMQKLVEQGLVRAIGVSNFTPSHLERLLSAPSTSIVPAVDQVELHLLNPQPELYEYCTKKNIHLTAYSPLGSQDSPLYSLPELKEVAKKLDKTVAQVLLAWGIKKGWSVIPKSVSPTRILENLGVEFNLPDEDFAVLEAIKERKRLIHGQDFLPVKVFD</sequence>
<dbReference type="SUPFAM" id="SSF51430">
    <property type="entry name" value="NAD(P)-linked oxidoreductase"/>
    <property type="match status" value="1"/>
</dbReference>
<keyword evidence="1" id="KW-0560">Oxidoreductase</keyword>
<keyword evidence="7" id="KW-1185">Reference proteome</keyword>
<feature type="binding site" evidence="3">
    <location>
        <position position="104"/>
    </location>
    <ligand>
        <name>substrate</name>
    </ligand>
</feature>
<dbReference type="PIRSF" id="PIRSF000097">
    <property type="entry name" value="AKR"/>
    <property type="match status" value="1"/>
</dbReference>
<dbReference type="PANTHER" id="PTHR11732">
    <property type="entry name" value="ALDO/KETO REDUCTASE"/>
    <property type="match status" value="1"/>
</dbReference>
<comment type="caution">
    <text evidence="6">The sequence shown here is derived from an EMBL/GenBank/DDBJ whole genome shotgun (WGS) entry which is preliminary data.</text>
</comment>
<feature type="site" description="Lowers pKa of active site Tyr" evidence="4">
    <location>
        <position position="73"/>
    </location>
</feature>
<dbReference type="InterPro" id="IPR036812">
    <property type="entry name" value="NAD(P)_OxRdtase_dom_sf"/>
</dbReference>
<evidence type="ECO:0000256" key="2">
    <source>
        <dbReference type="PIRSR" id="PIRSR000097-1"/>
    </source>
</evidence>
<organism evidence="6 7">
    <name type="scientific">Dactylonectria estremocensis</name>
    <dbReference type="NCBI Taxonomy" id="1079267"/>
    <lineage>
        <taxon>Eukaryota</taxon>
        <taxon>Fungi</taxon>
        <taxon>Dikarya</taxon>
        <taxon>Ascomycota</taxon>
        <taxon>Pezizomycotina</taxon>
        <taxon>Sordariomycetes</taxon>
        <taxon>Hypocreomycetidae</taxon>
        <taxon>Hypocreales</taxon>
        <taxon>Nectriaceae</taxon>
        <taxon>Dactylonectria</taxon>
    </lineage>
</organism>
<evidence type="ECO:0000313" key="6">
    <source>
        <dbReference type="EMBL" id="KAH7136922.1"/>
    </source>
</evidence>
<dbReference type="OrthoDB" id="416253at2759"/>
<dbReference type="EMBL" id="JAGMUU010000016">
    <property type="protein sequence ID" value="KAH7136922.1"/>
    <property type="molecule type" value="Genomic_DNA"/>
</dbReference>
<feature type="active site" description="Proton donor" evidence="2">
    <location>
        <position position="48"/>
    </location>
</feature>
<reference evidence="6" key="1">
    <citation type="journal article" date="2021" name="Nat. Commun.">
        <title>Genetic determinants of endophytism in the Arabidopsis root mycobiome.</title>
        <authorList>
            <person name="Mesny F."/>
            <person name="Miyauchi S."/>
            <person name="Thiergart T."/>
            <person name="Pickel B."/>
            <person name="Atanasova L."/>
            <person name="Karlsson M."/>
            <person name="Huettel B."/>
            <person name="Barry K.W."/>
            <person name="Haridas S."/>
            <person name="Chen C."/>
            <person name="Bauer D."/>
            <person name="Andreopoulos W."/>
            <person name="Pangilinan J."/>
            <person name="LaButti K."/>
            <person name="Riley R."/>
            <person name="Lipzen A."/>
            <person name="Clum A."/>
            <person name="Drula E."/>
            <person name="Henrissat B."/>
            <person name="Kohler A."/>
            <person name="Grigoriev I.V."/>
            <person name="Martin F.M."/>
            <person name="Hacquard S."/>
        </authorList>
    </citation>
    <scope>NUCLEOTIDE SEQUENCE</scope>
    <source>
        <strain evidence="6">MPI-CAGE-AT-0021</strain>
    </source>
</reference>
<proteinExistence type="predicted"/>
<evidence type="ECO:0000256" key="4">
    <source>
        <dbReference type="PIRSR" id="PIRSR000097-3"/>
    </source>
</evidence>
<dbReference type="Gene3D" id="3.20.20.100">
    <property type="entry name" value="NADP-dependent oxidoreductase domain"/>
    <property type="match status" value="1"/>
</dbReference>
<dbReference type="InterPro" id="IPR018170">
    <property type="entry name" value="Aldo/ket_reductase_CS"/>
</dbReference>
<dbReference type="PROSITE" id="PS00063">
    <property type="entry name" value="ALDOKETO_REDUCTASE_3"/>
    <property type="match status" value="1"/>
</dbReference>
<dbReference type="PROSITE" id="PS00062">
    <property type="entry name" value="ALDOKETO_REDUCTASE_2"/>
    <property type="match status" value="1"/>
</dbReference>
<name>A0A9P9IX45_9HYPO</name>
<dbReference type="Pfam" id="PF00248">
    <property type="entry name" value="Aldo_ket_red"/>
    <property type="match status" value="1"/>
</dbReference>
<dbReference type="InterPro" id="IPR023210">
    <property type="entry name" value="NADP_OxRdtase_dom"/>
</dbReference>
<protein>
    <submittedName>
        <fullName evidence="6">NADP-dependent oxidoreductase domain-containing protein</fullName>
    </submittedName>
</protein>
<dbReference type="Proteomes" id="UP000717696">
    <property type="component" value="Unassembled WGS sequence"/>
</dbReference>